<evidence type="ECO:0000313" key="1">
    <source>
        <dbReference type="EMBL" id="KAH7546280.1"/>
    </source>
</evidence>
<sequence length="293" mass="32574">MSSLIDVHAHIDDLGRTEWEGFPSGTLSGCCWYANVTFRKYKKILFCLTFFSLISCLLNPKSHKLASFFSHSLPLYTVRLLSCGTTAHRHALTFIITFVSTCGIITLVDMPLKSLPTTISRESMELKVSGEVLFQFNKFTLEDLLNAGVLGLNSFMHPPGINDFPVTNTSHINIFLLDLGHEEGDDDARSYSTYLKTRSLVSRLVLQFVPYLREAKDGGDSVTVETCPHYLAFSAEEIRDGDTRFKGSPHIHVCAVYSSSNVVIREEILSNSGIISFMVGVKDLPGLLDKNHG</sequence>
<gene>
    <name evidence="1" type="ORF">FEM48_Zijuj01G0183500</name>
</gene>
<proteinExistence type="predicted"/>
<dbReference type="InterPro" id="IPR050138">
    <property type="entry name" value="DHOase/Allantoinase_Hydrolase"/>
</dbReference>
<dbReference type="GO" id="GO:0006145">
    <property type="term" value="P:purine nucleobase catabolic process"/>
    <property type="evidence" value="ECO:0007669"/>
    <property type="project" value="TreeGrafter"/>
</dbReference>
<accession>A0A978W2U6</accession>
<dbReference type="Gene3D" id="3.20.20.140">
    <property type="entry name" value="Metal-dependent hydrolases"/>
    <property type="match status" value="1"/>
</dbReference>
<comment type="caution">
    <text evidence="1">The sequence shown here is derived from an EMBL/GenBank/DDBJ whole genome shotgun (WGS) entry which is preliminary data.</text>
</comment>
<protein>
    <submittedName>
        <fullName evidence="1">Uncharacterized protein</fullName>
    </submittedName>
</protein>
<reference evidence="1" key="1">
    <citation type="journal article" date="2021" name="Front. Plant Sci.">
        <title>Chromosome-Scale Genome Assembly for Chinese Sour Jujube and Insights Into Its Genome Evolution and Domestication Signature.</title>
        <authorList>
            <person name="Shen L.-Y."/>
            <person name="Luo H."/>
            <person name="Wang X.-L."/>
            <person name="Wang X.-M."/>
            <person name="Qiu X.-J."/>
            <person name="Liu H."/>
            <person name="Zhou S.-S."/>
            <person name="Jia K.-H."/>
            <person name="Nie S."/>
            <person name="Bao Y.-T."/>
            <person name="Zhang R.-G."/>
            <person name="Yun Q.-Z."/>
            <person name="Chai Y.-H."/>
            <person name="Lu J.-Y."/>
            <person name="Li Y."/>
            <person name="Zhao S.-W."/>
            <person name="Mao J.-F."/>
            <person name="Jia S.-G."/>
            <person name="Mao Y.-M."/>
        </authorList>
    </citation>
    <scope>NUCLEOTIDE SEQUENCE</scope>
    <source>
        <strain evidence="1">AT0</strain>
        <tissue evidence="1">Leaf</tissue>
    </source>
</reference>
<dbReference type="EMBL" id="JAEACU010000001">
    <property type="protein sequence ID" value="KAH7546280.1"/>
    <property type="molecule type" value="Genomic_DNA"/>
</dbReference>
<organism evidence="1 2">
    <name type="scientific">Ziziphus jujuba var. spinosa</name>
    <dbReference type="NCBI Taxonomy" id="714518"/>
    <lineage>
        <taxon>Eukaryota</taxon>
        <taxon>Viridiplantae</taxon>
        <taxon>Streptophyta</taxon>
        <taxon>Embryophyta</taxon>
        <taxon>Tracheophyta</taxon>
        <taxon>Spermatophyta</taxon>
        <taxon>Magnoliopsida</taxon>
        <taxon>eudicotyledons</taxon>
        <taxon>Gunneridae</taxon>
        <taxon>Pentapetalae</taxon>
        <taxon>rosids</taxon>
        <taxon>fabids</taxon>
        <taxon>Rosales</taxon>
        <taxon>Rhamnaceae</taxon>
        <taxon>Paliureae</taxon>
        <taxon>Ziziphus</taxon>
    </lineage>
</organism>
<dbReference type="AlphaFoldDB" id="A0A978W2U6"/>
<name>A0A978W2U6_ZIZJJ</name>
<evidence type="ECO:0000313" key="2">
    <source>
        <dbReference type="Proteomes" id="UP000813462"/>
    </source>
</evidence>
<dbReference type="SUPFAM" id="SSF51556">
    <property type="entry name" value="Metallo-dependent hydrolases"/>
    <property type="match status" value="1"/>
</dbReference>
<dbReference type="Proteomes" id="UP000813462">
    <property type="component" value="Unassembled WGS sequence"/>
</dbReference>
<dbReference type="InterPro" id="IPR032466">
    <property type="entry name" value="Metal_Hydrolase"/>
</dbReference>
<dbReference type="PANTHER" id="PTHR43668">
    <property type="entry name" value="ALLANTOINASE"/>
    <property type="match status" value="1"/>
</dbReference>
<dbReference type="GO" id="GO:0005737">
    <property type="term" value="C:cytoplasm"/>
    <property type="evidence" value="ECO:0007669"/>
    <property type="project" value="TreeGrafter"/>
</dbReference>
<dbReference type="PANTHER" id="PTHR43668:SF2">
    <property type="entry name" value="ALLANTOINASE"/>
    <property type="match status" value="1"/>
</dbReference>
<dbReference type="GO" id="GO:0004038">
    <property type="term" value="F:allantoinase activity"/>
    <property type="evidence" value="ECO:0007669"/>
    <property type="project" value="TreeGrafter"/>
</dbReference>